<sequence length="71" mass="8182">MREPQQKTALDADTTKILDVYGRMTAEQQPHFLNLIRGLTDDDWPLVERSLVALNKEEHLPKFHAILKVEG</sequence>
<reference evidence="2" key="1">
    <citation type="submission" date="2017-10" db="EMBL/GenBank/DDBJ databases">
        <authorList>
            <person name="Kravchenko I.K."/>
            <person name="Grouzdev D.S."/>
        </authorList>
    </citation>
    <scope>NUCLEOTIDE SEQUENCE [LARGE SCALE GENOMIC DNA]</scope>
    <source>
        <strain evidence="2">B2</strain>
    </source>
</reference>
<dbReference type="AlphaFoldDB" id="A0A2B8BKI6"/>
<dbReference type="RefSeq" id="WP_143273198.1">
    <property type="nucleotide sequence ID" value="NZ_PDKW01000039.1"/>
</dbReference>
<name>A0A2B8BKI6_9PROT</name>
<protein>
    <submittedName>
        <fullName evidence="1">Uncharacterized protein</fullName>
    </submittedName>
</protein>
<accession>A0A2B8BKI6</accession>
<gene>
    <name evidence="1" type="ORF">CRT60_09925</name>
</gene>
<evidence type="ECO:0000313" key="2">
    <source>
        <dbReference type="Proteomes" id="UP000225379"/>
    </source>
</evidence>
<organism evidence="1 2">
    <name type="scientific">Azospirillum palustre</name>
    <dbReference type="NCBI Taxonomy" id="2044885"/>
    <lineage>
        <taxon>Bacteria</taxon>
        <taxon>Pseudomonadati</taxon>
        <taxon>Pseudomonadota</taxon>
        <taxon>Alphaproteobacteria</taxon>
        <taxon>Rhodospirillales</taxon>
        <taxon>Azospirillaceae</taxon>
        <taxon>Azospirillum</taxon>
    </lineage>
</organism>
<comment type="caution">
    <text evidence="1">The sequence shown here is derived from an EMBL/GenBank/DDBJ whole genome shotgun (WGS) entry which is preliminary data.</text>
</comment>
<evidence type="ECO:0000313" key="1">
    <source>
        <dbReference type="EMBL" id="PGH58239.1"/>
    </source>
</evidence>
<dbReference type="Proteomes" id="UP000225379">
    <property type="component" value="Unassembled WGS sequence"/>
</dbReference>
<proteinExistence type="predicted"/>
<dbReference type="EMBL" id="PDKW01000039">
    <property type="protein sequence ID" value="PGH58239.1"/>
    <property type="molecule type" value="Genomic_DNA"/>
</dbReference>
<keyword evidence="2" id="KW-1185">Reference proteome</keyword>